<organism evidence="2 3">
    <name type="scientific">Psophocarpus tetragonolobus</name>
    <name type="common">Winged bean</name>
    <name type="synonym">Dolichos tetragonolobus</name>
    <dbReference type="NCBI Taxonomy" id="3891"/>
    <lineage>
        <taxon>Eukaryota</taxon>
        <taxon>Viridiplantae</taxon>
        <taxon>Streptophyta</taxon>
        <taxon>Embryophyta</taxon>
        <taxon>Tracheophyta</taxon>
        <taxon>Spermatophyta</taxon>
        <taxon>Magnoliopsida</taxon>
        <taxon>eudicotyledons</taxon>
        <taxon>Gunneridae</taxon>
        <taxon>Pentapetalae</taxon>
        <taxon>rosids</taxon>
        <taxon>fabids</taxon>
        <taxon>Fabales</taxon>
        <taxon>Fabaceae</taxon>
        <taxon>Papilionoideae</taxon>
        <taxon>50 kb inversion clade</taxon>
        <taxon>NPAAA clade</taxon>
        <taxon>indigoferoid/millettioid clade</taxon>
        <taxon>Phaseoleae</taxon>
        <taxon>Psophocarpus</taxon>
    </lineage>
</organism>
<gene>
    <name evidence="2" type="ORF">VNO78_31193</name>
</gene>
<sequence>MVDAGMGLEGFGTDVGLNPNWGNWGFCFVLFSVFARKKGMQGKHDSLLWSLENGSGFFCFFSQPNIISKPMRG</sequence>
<name>A0AAN9RY65_PSOTE</name>
<evidence type="ECO:0000313" key="3">
    <source>
        <dbReference type="Proteomes" id="UP001386955"/>
    </source>
</evidence>
<comment type="caution">
    <text evidence="2">The sequence shown here is derived from an EMBL/GenBank/DDBJ whole genome shotgun (WGS) entry which is preliminary data.</text>
</comment>
<proteinExistence type="predicted"/>
<protein>
    <submittedName>
        <fullName evidence="2">Uncharacterized protein</fullName>
    </submittedName>
</protein>
<dbReference type="AlphaFoldDB" id="A0AAN9RY65"/>
<keyword evidence="3" id="KW-1185">Reference proteome</keyword>
<evidence type="ECO:0000313" key="2">
    <source>
        <dbReference type="EMBL" id="KAK7385472.1"/>
    </source>
</evidence>
<keyword evidence="1" id="KW-1133">Transmembrane helix</keyword>
<keyword evidence="1" id="KW-0812">Transmembrane</keyword>
<accession>A0AAN9RY65</accession>
<keyword evidence="1" id="KW-0472">Membrane</keyword>
<feature type="transmembrane region" description="Helical" evidence="1">
    <location>
        <begin position="20"/>
        <end position="36"/>
    </location>
</feature>
<reference evidence="2 3" key="1">
    <citation type="submission" date="2024-01" db="EMBL/GenBank/DDBJ databases">
        <title>The genomes of 5 underutilized Papilionoideae crops provide insights into root nodulation and disease resistanc.</title>
        <authorList>
            <person name="Jiang F."/>
        </authorList>
    </citation>
    <scope>NUCLEOTIDE SEQUENCE [LARGE SCALE GENOMIC DNA]</scope>
    <source>
        <strain evidence="2">DUOXIRENSHENG_FW03</strain>
        <tissue evidence="2">Leaves</tissue>
    </source>
</reference>
<evidence type="ECO:0000256" key="1">
    <source>
        <dbReference type="SAM" id="Phobius"/>
    </source>
</evidence>
<dbReference type="Proteomes" id="UP001386955">
    <property type="component" value="Unassembled WGS sequence"/>
</dbReference>
<dbReference type="EMBL" id="JAYMYS010000008">
    <property type="protein sequence ID" value="KAK7385472.1"/>
    <property type="molecule type" value="Genomic_DNA"/>
</dbReference>